<evidence type="ECO:0000313" key="4">
    <source>
        <dbReference type="Proteomes" id="UP000613840"/>
    </source>
</evidence>
<dbReference type="InterPro" id="IPR050791">
    <property type="entry name" value="Aldo-Keto_reductase"/>
</dbReference>
<dbReference type="PRINTS" id="PR00069">
    <property type="entry name" value="ALDKETRDTASE"/>
</dbReference>
<reference evidence="3" key="1">
    <citation type="journal article" date="2014" name="Int. J. Syst. Evol. Microbiol.">
        <title>Complete genome sequence of Corynebacterium casei LMG S-19264T (=DSM 44701T), isolated from a smear-ripened cheese.</title>
        <authorList>
            <consortium name="US DOE Joint Genome Institute (JGI-PGF)"/>
            <person name="Walter F."/>
            <person name="Albersmeier A."/>
            <person name="Kalinowski J."/>
            <person name="Ruckert C."/>
        </authorList>
    </citation>
    <scope>NUCLEOTIDE SEQUENCE</scope>
    <source>
        <strain evidence="3">CGMCC 4.7306</strain>
    </source>
</reference>
<dbReference type="InterPro" id="IPR036812">
    <property type="entry name" value="NAD(P)_OxRdtase_dom_sf"/>
</dbReference>
<dbReference type="AlphaFoldDB" id="A0A917SH56"/>
<reference evidence="3" key="2">
    <citation type="submission" date="2020-09" db="EMBL/GenBank/DDBJ databases">
        <authorList>
            <person name="Sun Q."/>
            <person name="Zhou Y."/>
        </authorList>
    </citation>
    <scope>NUCLEOTIDE SEQUENCE</scope>
    <source>
        <strain evidence="3">CGMCC 4.7306</strain>
    </source>
</reference>
<dbReference type="GO" id="GO:0016491">
    <property type="term" value="F:oxidoreductase activity"/>
    <property type="evidence" value="ECO:0007669"/>
    <property type="project" value="UniProtKB-KW"/>
</dbReference>
<accession>A0A917SH56</accession>
<name>A0A917SH56_9ACTN</name>
<dbReference type="SUPFAM" id="SSF51430">
    <property type="entry name" value="NAD(P)-linked oxidoreductase"/>
    <property type="match status" value="1"/>
</dbReference>
<dbReference type="RefSeq" id="WP_229670500.1">
    <property type="nucleotide sequence ID" value="NZ_BMMZ01000015.1"/>
</dbReference>
<gene>
    <name evidence="3" type="ORF">GCM10011575_43810</name>
</gene>
<dbReference type="GO" id="GO:0005737">
    <property type="term" value="C:cytoplasm"/>
    <property type="evidence" value="ECO:0007669"/>
    <property type="project" value="TreeGrafter"/>
</dbReference>
<sequence length="322" mass="34696">MGAIGYGAMSFGSPYGQGDFDKDAAARDILDAAEQLGVSLLDTSDGYGDSEQVLGRAMSGRRDQFVIATKFGIVAAPFGGGQARIDGGPAYARERLERSLRRLRTDHIDLYYLHRADPTIPIEDTIGAMSEFVTEGKVRHLGLSEAAPDTIRRAHAVHPITAIETEWSLWERTIEREVVPLTRELGIGLVPYSPLGRGALTGTVTSRADLGETDHRRGMPWYSDQNLAANLTAIEVVQQIGTEVDATPGQIALAWLLAKAPDVVPIPGTRRTAYFRENTAAAGITLSSQQITALDAVSATGGREHDSAIAADNWFNGVTPRR</sequence>
<dbReference type="Gene3D" id="3.20.20.100">
    <property type="entry name" value="NADP-dependent oxidoreductase domain"/>
    <property type="match status" value="1"/>
</dbReference>
<organism evidence="3 4">
    <name type="scientific">Microlunatus endophyticus</name>
    <dbReference type="NCBI Taxonomy" id="1716077"/>
    <lineage>
        <taxon>Bacteria</taxon>
        <taxon>Bacillati</taxon>
        <taxon>Actinomycetota</taxon>
        <taxon>Actinomycetes</taxon>
        <taxon>Propionibacteriales</taxon>
        <taxon>Propionibacteriaceae</taxon>
        <taxon>Microlunatus</taxon>
    </lineage>
</organism>
<dbReference type="Pfam" id="PF00248">
    <property type="entry name" value="Aldo_ket_red"/>
    <property type="match status" value="1"/>
</dbReference>
<dbReference type="PANTHER" id="PTHR43625:SF40">
    <property type="entry name" value="ALDO-KETO REDUCTASE YAKC [NADP(+)]"/>
    <property type="match status" value="1"/>
</dbReference>
<keyword evidence="4" id="KW-1185">Reference proteome</keyword>
<dbReference type="InterPro" id="IPR023210">
    <property type="entry name" value="NADP_OxRdtase_dom"/>
</dbReference>
<proteinExistence type="predicted"/>
<evidence type="ECO:0000313" key="3">
    <source>
        <dbReference type="EMBL" id="GGL80684.1"/>
    </source>
</evidence>
<comment type="caution">
    <text evidence="3">The sequence shown here is derived from an EMBL/GenBank/DDBJ whole genome shotgun (WGS) entry which is preliminary data.</text>
</comment>
<dbReference type="InterPro" id="IPR020471">
    <property type="entry name" value="AKR"/>
</dbReference>
<evidence type="ECO:0000259" key="2">
    <source>
        <dbReference type="Pfam" id="PF00248"/>
    </source>
</evidence>
<protein>
    <submittedName>
        <fullName evidence="3">Aldo/keto reductase</fullName>
    </submittedName>
</protein>
<dbReference type="EMBL" id="BMMZ01000015">
    <property type="protein sequence ID" value="GGL80684.1"/>
    <property type="molecule type" value="Genomic_DNA"/>
</dbReference>
<evidence type="ECO:0000256" key="1">
    <source>
        <dbReference type="ARBA" id="ARBA00023002"/>
    </source>
</evidence>
<feature type="domain" description="NADP-dependent oxidoreductase" evidence="2">
    <location>
        <begin position="3"/>
        <end position="298"/>
    </location>
</feature>
<dbReference type="Proteomes" id="UP000613840">
    <property type="component" value="Unassembled WGS sequence"/>
</dbReference>
<keyword evidence="1" id="KW-0560">Oxidoreductase</keyword>
<dbReference type="PANTHER" id="PTHR43625">
    <property type="entry name" value="AFLATOXIN B1 ALDEHYDE REDUCTASE"/>
    <property type="match status" value="1"/>
</dbReference>